<comment type="caution">
    <text evidence="12">The sequence shown here is derived from an EMBL/GenBank/DDBJ whole genome shotgun (WGS) entry which is preliminary data.</text>
</comment>
<feature type="transmembrane region" description="Helical" evidence="10">
    <location>
        <begin position="367"/>
        <end position="391"/>
    </location>
</feature>
<evidence type="ECO:0000256" key="8">
    <source>
        <dbReference type="ARBA" id="ARBA00060041"/>
    </source>
</evidence>
<feature type="transmembrane region" description="Helical" evidence="10">
    <location>
        <begin position="147"/>
        <end position="169"/>
    </location>
</feature>
<feature type="transmembrane region" description="Helical" evidence="10">
    <location>
        <begin position="199"/>
        <end position="222"/>
    </location>
</feature>
<keyword evidence="3 10" id="KW-0812">Transmembrane</keyword>
<keyword evidence="10 11" id="KW-0961">Cell wall biogenesis/degradation</keyword>
<evidence type="ECO:0000256" key="6">
    <source>
        <dbReference type="ARBA" id="ARBA00022989"/>
    </source>
</evidence>
<evidence type="ECO:0000256" key="3">
    <source>
        <dbReference type="ARBA" id="ARBA00022692"/>
    </source>
</evidence>
<dbReference type="Pfam" id="PF03023">
    <property type="entry name" value="MurJ"/>
    <property type="match status" value="1"/>
</dbReference>
<dbReference type="NCBIfam" id="TIGR01695">
    <property type="entry name" value="murJ_mviN"/>
    <property type="match status" value="1"/>
</dbReference>
<feature type="transmembrane region" description="Helical" evidence="10">
    <location>
        <begin position="450"/>
        <end position="471"/>
    </location>
</feature>
<feature type="transmembrane region" description="Helical" evidence="10">
    <location>
        <begin position="324"/>
        <end position="347"/>
    </location>
</feature>
<dbReference type="HAMAP" id="MF_02078">
    <property type="entry name" value="MurJ_MviN"/>
    <property type="match status" value="1"/>
</dbReference>
<evidence type="ECO:0000313" key="12">
    <source>
        <dbReference type="EMBL" id="HGV55684.1"/>
    </source>
</evidence>
<dbReference type="GO" id="GO:0009252">
    <property type="term" value="P:peptidoglycan biosynthetic process"/>
    <property type="evidence" value="ECO:0007669"/>
    <property type="project" value="UniProtKB-UniRule"/>
</dbReference>
<feature type="transmembrane region" description="Helical" evidence="10">
    <location>
        <begin position="483"/>
        <end position="506"/>
    </location>
</feature>
<dbReference type="PRINTS" id="PR01806">
    <property type="entry name" value="VIRFACTRMVIN"/>
</dbReference>
<evidence type="ECO:0000256" key="5">
    <source>
        <dbReference type="ARBA" id="ARBA00022984"/>
    </source>
</evidence>
<keyword evidence="10 11" id="KW-0813">Transport</keyword>
<dbReference type="PANTHER" id="PTHR47019:SF1">
    <property type="entry name" value="LIPID II FLIPPASE MURJ"/>
    <property type="match status" value="1"/>
</dbReference>
<evidence type="ECO:0000256" key="7">
    <source>
        <dbReference type="ARBA" id="ARBA00023136"/>
    </source>
</evidence>
<sequence length="522" mass="56960">MANSSSASKLEKVTRGATSVTVAVFVSRIFGLIREQVLAYFFGAGRAMDAFVVGYRIPNLLRDLFAEGALGSAFTKVFTSSAEKRGLPYALTQAGYLLANWALIVSLFVLLGILFAPQLVSLLAQAFKEDPSKFSLTISLTRIMMPFLLFISLSAIFAALLNSLGVFFWPALSSGFFNLSSIIIGVCGYYWLLHLGKEPIYAMALGVTLGGLLQALFQYPLLKRRGFTLTLKWNFSIPEFRETLWLILPVIVGFSAVQINIFINTFFATSCGEGAISWYNYAFRVMYVPLGLFGVGLGQALLPELTRSIVKGDLDLAKETFSKALIVSLSLSIPSAIGLFMLSEPIIKLLFERGNFTAFDTKATASILKILALALPFYGLSKASIPLFYALNKTKIPPLGSFLSIGVNLLVILLTIEVLNILGVALGTTLSLVAQAILLLVFASRYLEGLLWGALFRGIFTLGVASGGLLLTLLGVDALIKGLFIKVLFSILAGAFVYLFICRLLGPRETYLFYARFIKILR</sequence>
<feature type="transmembrane region" description="Helical" evidence="10">
    <location>
        <begin position="281"/>
        <end position="303"/>
    </location>
</feature>
<dbReference type="GO" id="GO:0034204">
    <property type="term" value="P:lipid translocation"/>
    <property type="evidence" value="ECO:0007669"/>
    <property type="project" value="TreeGrafter"/>
</dbReference>
<comment type="pathway">
    <text evidence="10">Cell wall biogenesis; peptidoglycan biosynthesis.</text>
</comment>
<keyword evidence="7 10" id="KW-0472">Membrane</keyword>
<proteinExistence type="inferred from homology"/>
<dbReference type="UniPathway" id="UPA00219"/>
<dbReference type="GO" id="GO:0005886">
    <property type="term" value="C:plasma membrane"/>
    <property type="evidence" value="ECO:0007669"/>
    <property type="project" value="UniProtKB-SubCell"/>
</dbReference>
<dbReference type="AlphaFoldDB" id="A0A832GPI5"/>
<comment type="function">
    <text evidence="8 10 11">Involved in peptidoglycan biosynthesis. Transports lipid-linked peptidoglycan precursors from the inner to the outer leaflet of the cytoplasmic membrane.</text>
</comment>
<feature type="transmembrane region" description="Helical" evidence="10">
    <location>
        <begin position="422"/>
        <end position="443"/>
    </location>
</feature>
<dbReference type="PANTHER" id="PTHR47019">
    <property type="entry name" value="LIPID II FLIPPASE MURJ"/>
    <property type="match status" value="1"/>
</dbReference>
<dbReference type="CDD" id="cd13123">
    <property type="entry name" value="MATE_MurJ_like"/>
    <property type="match status" value="1"/>
</dbReference>
<accession>A0A832GPI5</accession>
<keyword evidence="6 10" id="KW-1133">Transmembrane helix</keyword>
<evidence type="ECO:0000256" key="9">
    <source>
        <dbReference type="ARBA" id="ARBA00061532"/>
    </source>
</evidence>
<feature type="transmembrane region" description="Helical" evidence="10">
    <location>
        <begin position="176"/>
        <end position="193"/>
    </location>
</feature>
<gene>
    <name evidence="10 12" type="primary">murJ</name>
    <name evidence="12" type="ORF">ENT73_06365</name>
</gene>
<keyword evidence="5 10" id="KW-0573">Peptidoglycan synthesis</keyword>
<dbReference type="InterPro" id="IPR004268">
    <property type="entry name" value="MurJ"/>
</dbReference>
<feature type="transmembrane region" description="Helical" evidence="10">
    <location>
        <begin position="94"/>
        <end position="127"/>
    </location>
</feature>
<protein>
    <recommendedName>
        <fullName evidence="10">Probable lipid II flippase MurJ</fullName>
    </recommendedName>
</protein>
<keyword evidence="2 10" id="KW-1003">Cell membrane</keyword>
<evidence type="ECO:0000256" key="1">
    <source>
        <dbReference type="ARBA" id="ARBA00004651"/>
    </source>
</evidence>
<dbReference type="GO" id="GO:0071555">
    <property type="term" value="P:cell wall organization"/>
    <property type="evidence" value="ECO:0007669"/>
    <property type="project" value="UniProtKB-UniRule"/>
</dbReference>
<evidence type="ECO:0000256" key="4">
    <source>
        <dbReference type="ARBA" id="ARBA00022960"/>
    </source>
</evidence>
<name>A0A832GPI5_9BACT</name>
<feature type="transmembrane region" description="Helical" evidence="10">
    <location>
        <begin position="243"/>
        <end position="269"/>
    </location>
</feature>
<keyword evidence="4 10" id="KW-0133">Cell shape</keyword>
<dbReference type="GO" id="GO:0015648">
    <property type="term" value="F:lipid-linked peptidoglycan transporter activity"/>
    <property type="evidence" value="ECO:0007669"/>
    <property type="project" value="UniProtKB-UniRule"/>
</dbReference>
<evidence type="ECO:0000256" key="10">
    <source>
        <dbReference type="HAMAP-Rule" id="MF_02078"/>
    </source>
</evidence>
<evidence type="ECO:0000256" key="2">
    <source>
        <dbReference type="ARBA" id="ARBA00022475"/>
    </source>
</evidence>
<dbReference type="GO" id="GO:0008360">
    <property type="term" value="P:regulation of cell shape"/>
    <property type="evidence" value="ECO:0007669"/>
    <property type="project" value="UniProtKB-UniRule"/>
</dbReference>
<dbReference type="InterPro" id="IPR051050">
    <property type="entry name" value="Lipid_II_flippase_MurJ/MviN"/>
</dbReference>
<organism evidence="12">
    <name type="scientific">Caldimicrobium thiodismutans</name>
    <dbReference type="NCBI Taxonomy" id="1653476"/>
    <lineage>
        <taxon>Bacteria</taxon>
        <taxon>Pseudomonadati</taxon>
        <taxon>Thermodesulfobacteriota</taxon>
        <taxon>Thermodesulfobacteria</taxon>
        <taxon>Thermodesulfobacteriales</taxon>
        <taxon>Thermodesulfobacteriaceae</taxon>
        <taxon>Caldimicrobium</taxon>
    </lineage>
</organism>
<dbReference type="EMBL" id="DSZU01000114">
    <property type="protein sequence ID" value="HGV55684.1"/>
    <property type="molecule type" value="Genomic_DNA"/>
</dbReference>
<reference evidence="12" key="1">
    <citation type="journal article" date="2020" name="mSystems">
        <title>Genome- and Community-Level Interaction Insights into Carbon Utilization and Element Cycling Functions of Hydrothermarchaeota in Hydrothermal Sediment.</title>
        <authorList>
            <person name="Zhou Z."/>
            <person name="Liu Y."/>
            <person name="Xu W."/>
            <person name="Pan J."/>
            <person name="Luo Z.H."/>
            <person name="Li M."/>
        </authorList>
    </citation>
    <scope>NUCLEOTIDE SEQUENCE [LARGE SCALE GENOMIC DNA]</scope>
    <source>
        <strain evidence="12">SpSt-605</strain>
    </source>
</reference>
<evidence type="ECO:0000256" key="11">
    <source>
        <dbReference type="PIRNR" id="PIRNR002869"/>
    </source>
</evidence>
<dbReference type="PIRSF" id="PIRSF002869">
    <property type="entry name" value="MviN"/>
    <property type="match status" value="1"/>
</dbReference>
<comment type="subcellular location">
    <subcellularLocation>
        <location evidence="1 10">Cell membrane</location>
        <topology evidence="1 10">Multi-pass membrane protein</topology>
    </subcellularLocation>
</comment>
<feature type="transmembrane region" description="Helical" evidence="10">
    <location>
        <begin position="398"/>
        <end position="416"/>
    </location>
</feature>
<comment type="similarity">
    <text evidence="9 10 11">Belongs to the MurJ/MviN family.</text>
</comment>